<proteinExistence type="predicted"/>
<organism evidence="1 2">
    <name type="scientific">Goodea atripinnis</name>
    <dbReference type="NCBI Taxonomy" id="208336"/>
    <lineage>
        <taxon>Eukaryota</taxon>
        <taxon>Metazoa</taxon>
        <taxon>Chordata</taxon>
        <taxon>Craniata</taxon>
        <taxon>Vertebrata</taxon>
        <taxon>Euteleostomi</taxon>
        <taxon>Actinopterygii</taxon>
        <taxon>Neopterygii</taxon>
        <taxon>Teleostei</taxon>
        <taxon>Neoteleostei</taxon>
        <taxon>Acanthomorphata</taxon>
        <taxon>Ovalentaria</taxon>
        <taxon>Atherinomorphae</taxon>
        <taxon>Cyprinodontiformes</taxon>
        <taxon>Goodeidae</taxon>
        <taxon>Goodea</taxon>
    </lineage>
</organism>
<name>A0ABV0MIV0_9TELE</name>
<keyword evidence="2" id="KW-1185">Reference proteome</keyword>
<comment type="caution">
    <text evidence="1">The sequence shown here is derived from an EMBL/GenBank/DDBJ whole genome shotgun (WGS) entry which is preliminary data.</text>
</comment>
<protein>
    <submittedName>
        <fullName evidence="1">Uncharacterized protein</fullName>
    </submittedName>
</protein>
<reference evidence="1 2" key="1">
    <citation type="submission" date="2021-06" db="EMBL/GenBank/DDBJ databases">
        <authorList>
            <person name="Palmer J.M."/>
        </authorList>
    </citation>
    <scope>NUCLEOTIDE SEQUENCE [LARGE SCALE GENOMIC DNA]</scope>
    <source>
        <strain evidence="1 2">GA_2019</strain>
        <tissue evidence="1">Muscle</tissue>
    </source>
</reference>
<dbReference type="EMBL" id="JAHRIO010001548">
    <property type="protein sequence ID" value="MEQ2159030.1"/>
    <property type="molecule type" value="Genomic_DNA"/>
</dbReference>
<evidence type="ECO:0000313" key="2">
    <source>
        <dbReference type="Proteomes" id="UP001476798"/>
    </source>
</evidence>
<accession>A0ABV0MIV0</accession>
<dbReference type="Proteomes" id="UP001476798">
    <property type="component" value="Unassembled WGS sequence"/>
</dbReference>
<gene>
    <name evidence="1" type="ORF">GOODEAATRI_018312</name>
</gene>
<evidence type="ECO:0000313" key="1">
    <source>
        <dbReference type="EMBL" id="MEQ2159030.1"/>
    </source>
</evidence>
<sequence length="99" mass="11681">MYEKAVALKQPFTINLKQRENDNRDDILSHLILAVTKVSITKNAELWFPRSLIFTFTGTQKKYLYQQNTKILNCDVEIISHRHKDKLFMQQTKKSLLPT</sequence>